<protein>
    <submittedName>
        <fullName evidence="1">Uncharacterized protein</fullName>
    </submittedName>
</protein>
<dbReference type="EMBL" id="UYWW01006768">
    <property type="protein sequence ID" value="VDM14913.1"/>
    <property type="molecule type" value="Genomic_DNA"/>
</dbReference>
<sequence>MRQRLSRVMRQRISRKLCDKDYYKSCDKESAANYAAKAITINATKNQSQIMRQRLLQVMRLLQVTKLLSNATKDKSQSV</sequence>
<dbReference type="Proteomes" id="UP000270924">
    <property type="component" value="Unassembled WGS sequence"/>
</dbReference>
<organism evidence="1 2">
    <name type="scientific">Wuchereria bancrofti</name>
    <dbReference type="NCBI Taxonomy" id="6293"/>
    <lineage>
        <taxon>Eukaryota</taxon>
        <taxon>Metazoa</taxon>
        <taxon>Ecdysozoa</taxon>
        <taxon>Nematoda</taxon>
        <taxon>Chromadorea</taxon>
        <taxon>Rhabditida</taxon>
        <taxon>Spirurina</taxon>
        <taxon>Spiruromorpha</taxon>
        <taxon>Filarioidea</taxon>
        <taxon>Onchocercidae</taxon>
        <taxon>Wuchereria</taxon>
    </lineage>
</organism>
<accession>A0A3P7DZW5</accession>
<proteinExistence type="predicted"/>
<evidence type="ECO:0000313" key="1">
    <source>
        <dbReference type="EMBL" id="VDM14913.1"/>
    </source>
</evidence>
<keyword evidence="2" id="KW-1185">Reference proteome</keyword>
<evidence type="ECO:0000313" key="2">
    <source>
        <dbReference type="Proteomes" id="UP000270924"/>
    </source>
</evidence>
<dbReference type="AlphaFoldDB" id="A0A3P7DZW5"/>
<reference evidence="1 2" key="1">
    <citation type="submission" date="2018-11" db="EMBL/GenBank/DDBJ databases">
        <authorList>
            <consortium name="Pathogen Informatics"/>
        </authorList>
    </citation>
    <scope>NUCLEOTIDE SEQUENCE [LARGE SCALE GENOMIC DNA]</scope>
</reference>
<dbReference type="InParanoid" id="A0A3P7DZW5"/>
<name>A0A3P7DZW5_WUCBA</name>
<gene>
    <name evidence="1" type="ORF">WBA_LOCUS8299</name>
</gene>